<reference evidence="2" key="1">
    <citation type="submission" date="2022-06" db="EMBL/GenBank/DDBJ databases">
        <title>Genome Sequence of Candolleomyces eurysporus.</title>
        <authorList>
            <person name="Buettner E."/>
        </authorList>
    </citation>
    <scope>NUCLEOTIDE SEQUENCE</scope>
    <source>
        <strain evidence="2">VTCC 930004</strain>
    </source>
</reference>
<evidence type="ECO:0000256" key="1">
    <source>
        <dbReference type="SAM" id="SignalP"/>
    </source>
</evidence>
<gene>
    <name evidence="2" type="ORF">H1R20_g13583</name>
</gene>
<keyword evidence="3" id="KW-1185">Reference proteome</keyword>
<feature type="non-terminal residue" evidence="2">
    <location>
        <position position="1"/>
    </location>
</feature>
<proteinExistence type="predicted"/>
<evidence type="ECO:0000313" key="3">
    <source>
        <dbReference type="Proteomes" id="UP001140091"/>
    </source>
</evidence>
<dbReference type="Proteomes" id="UP001140091">
    <property type="component" value="Unassembled WGS sequence"/>
</dbReference>
<sequence length="166" mass="19078">MLARALLLFILGLGLTEQALALSAEPAFKRHPGHPQTLEGLLQKRQGSQLPPPPPVPPQCKSRCDPINAILVQDNLSYYQQANHHQHDRDFDHFKHISAYHVYNVFTHSHNHIDYVTSDFQHYQLNHRSAFAQQPCGRSGGNYNPEYHNPWCSSRFFSSHHCAEYQ</sequence>
<evidence type="ECO:0000313" key="2">
    <source>
        <dbReference type="EMBL" id="KAJ2923512.1"/>
    </source>
</evidence>
<feature type="chain" id="PRO_5040761386" evidence="1">
    <location>
        <begin position="22"/>
        <end position="166"/>
    </location>
</feature>
<keyword evidence="1" id="KW-0732">Signal</keyword>
<comment type="caution">
    <text evidence="2">The sequence shown here is derived from an EMBL/GenBank/DDBJ whole genome shotgun (WGS) entry which is preliminary data.</text>
</comment>
<organism evidence="2 3">
    <name type="scientific">Candolleomyces eurysporus</name>
    <dbReference type="NCBI Taxonomy" id="2828524"/>
    <lineage>
        <taxon>Eukaryota</taxon>
        <taxon>Fungi</taxon>
        <taxon>Dikarya</taxon>
        <taxon>Basidiomycota</taxon>
        <taxon>Agaricomycotina</taxon>
        <taxon>Agaricomycetes</taxon>
        <taxon>Agaricomycetidae</taxon>
        <taxon>Agaricales</taxon>
        <taxon>Agaricineae</taxon>
        <taxon>Psathyrellaceae</taxon>
        <taxon>Candolleomyces</taxon>
    </lineage>
</organism>
<protein>
    <submittedName>
        <fullName evidence="2">Uncharacterized protein</fullName>
    </submittedName>
</protein>
<accession>A0A9W8MBA7</accession>
<name>A0A9W8MBA7_9AGAR</name>
<feature type="signal peptide" evidence="1">
    <location>
        <begin position="1"/>
        <end position="21"/>
    </location>
</feature>
<dbReference type="EMBL" id="JANBPK010001325">
    <property type="protein sequence ID" value="KAJ2923512.1"/>
    <property type="molecule type" value="Genomic_DNA"/>
</dbReference>
<dbReference type="AlphaFoldDB" id="A0A9W8MBA7"/>